<gene>
    <name evidence="2" type="ORF">ACFPJ5_10775</name>
</gene>
<reference evidence="2 3" key="1">
    <citation type="journal article" date="2019" name="Int. J. Syst. Evol. Microbiol.">
        <title>The Global Catalogue of Microorganisms (GCM) 10K type strain sequencing project: providing services to taxonomists for standard genome sequencing and annotation.</title>
        <authorList>
            <consortium name="The Broad Institute Genomics Platform"/>
            <consortium name="The Broad Institute Genome Sequencing Center for Infectious Disease"/>
            <person name="Wu L."/>
            <person name="Ma J."/>
        </authorList>
    </citation>
    <scope>NUCLEOTIDE SEQUENCE [LARGE SCALE GENOMIC DNA]</scope>
    <source>
        <strain evidence="2 3">CGMCC 1.12237</strain>
    </source>
</reference>
<evidence type="ECO:0000313" key="3">
    <source>
        <dbReference type="Proteomes" id="UP001596201"/>
    </source>
</evidence>
<proteinExistence type="predicted"/>
<dbReference type="EMBL" id="JBHSKX010000002">
    <property type="protein sequence ID" value="MFC5367423.1"/>
    <property type="molecule type" value="Genomic_DNA"/>
</dbReference>
<sequence length="48" mass="4972">MTVATTASTAPGARARQLRDALPDERVPLPDGGHAVGRSPEDVAHLPL</sequence>
<protein>
    <submittedName>
        <fullName evidence="2">Uncharacterized protein</fullName>
    </submittedName>
</protein>
<feature type="region of interest" description="Disordered" evidence="1">
    <location>
        <begin position="1"/>
        <end position="48"/>
    </location>
</feature>
<dbReference type="Proteomes" id="UP001596201">
    <property type="component" value="Unassembled WGS sequence"/>
</dbReference>
<name>A0ABD5RBV3_9EURY</name>
<keyword evidence="3" id="KW-1185">Reference proteome</keyword>
<comment type="caution">
    <text evidence="2">The sequence shown here is derived from an EMBL/GenBank/DDBJ whole genome shotgun (WGS) entry which is preliminary data.</text>
</comment>
<organism evidence="2 3">
    <name type="scientific">Salinirubrum litoreum</name>
    <dbReference type="NCBI Taxonomy" id="1126234"/>
    <lineage>
        <taxon>Archaea</taxon>
        <taxon>Methanobacteriati</taxon>
        <taxon>Methanobacteriota</taxon>
        <taxon>Stenosarchaea group</taxon>
        <taxon>Halobacteria</taxon>
        <taxon>Halobacteriales</taxon>
        <taxon>Haloferacaceae</taxon>
        <taxon>Salinirubrum</taxon>
    </lineage>
</organism>
<dbReference type="AlphaFoldDB" id="A0ABD5RBV3"/>
<accession>A0ABD5RBV3</accession>
<feature type="compositionally biased region" description="Basic and acidic residues" evidence="1">
    <location>
        <begin position="17"/>
        <end position="28"/>
    </location>
</feature>
<evidence type="ECO:0000313" key="2">
    <source>
        <dbReference type="EMBL" id="MFC5367423.1"/>
    </source>
</evidence>
<feature type="compositionally biased region" description="Basic and acidic residues" evidence="1">
    <location>
        <begin position="39"/>
        <end position="48"/>
    </location>
</feature>
<evidence type="ECO:0000256" key="1">
    <source>
        <dbReference type="SAM" id="MobiDB-lite"/>
    </source>
</evidence>
<dbReference type="RefSeq" id="WP_380699772.1">
    <property type="nucleotide sequence ID" value="NZ_JBHSKX010000002.1"/>
</dbReference>